<evidence type="ECO:0000256" key="4">
    <source>
        <dbReference type="ARBA" id="ARBA00022723"/>
    </source>
</evidence>
<keyword evidence="3 7" id="KW-0548">Nucleotidyltransferase</keyword>
<keyword evidence="2 7" id="KW-0808">Transferase</keyword>
<gene>
    <name evidence="7 11" type="primary">rpoC</name>
    <name evidence="11" type="ORF">ACFSRZ_12715</name>
</gene>
<organism evidence="11 12">
    <name type="scientific">Pseudotenacibaculum haliotis</name>
    <dbReference type="NCBI Taxonomy" id="1862138"/>
    <lineage>
        <taxon>Bacteria</taxon>
        <taxon>Pseudomonadati</taxon>
        <taxon>Bacteroidota</taxon>
        <taxon>Flavobacteriia</taxon>
        <taxon>Flavobacteriales</taxon>
        <taxon>Flavobacteriaceae</taxon>
        <taxon>Pseudotenacibaculum</taxon>
    </lineage>
</organism>
<feature type="binding site" evidence="7">
    <location>
        <position position="479"/>
    </location>
    <ligand>
        <name>Mg(2+)</name>
        <dbReference type="ChEBI" id="CHEBI:18420"/>
    </ligand>
</feature>
<evidence type="ECO:0000259" key="10">
    <source>
        <dbReference type="SMART" id="SM00663"/>
    </source>
</evidence>
<evidence type="ECO:0000256" key="8">
    <source>
        <dbReference type="RuleBase" id="RU004279"/>
    </source>
</evidence>
<dbReference type="Pfam" id="PF04998">
    <property type="entry name" value="RNA_pol_Rpb1_5"/>
    <property type="match status" value="1"/>
</dbReference>
<feature type="binding site" evidence="7">
    <location>
        <position position="909"/>
    </location>
    <ligand>
        <name>Zn(2+)</name>
        <dbReference type="ChEBI" id="CHEBI:29105"/>
        <label>2</label>
    </ligand>
</feature>
<dbReference type="InterPro" id="IPR006592">
    <property type="entry name" value="RNA_pol_N"/>
</dbReference>
<keyword evidence="5 7" id="KW-0804">Transcription</keyword>
<dbReference type="Gene3D" id="1.10.274.100">
    <property type="entry name" value="RNA polymerase Rpb1, domain 3"/>
    <property type="match status" value="2"/>
</dbReference>
<feature type="binding site" evidence="7">
    <location>
        <position position="477"/>
    </location>
    <ligand>
        <name>Mg(2+)</name>
        <dbReference type="ChEBI" id="CHEBI:18420"/>
    </ligand>
</feature>
<dbReference type="InterPro" id="IPR000722">
    <property type="entry name" value="RNA_pol_asu"/>
</dbReference>
<dbReference type="Gene3D" id="2.40.40.20">
    <property type="match status" value="1"/>
</dbReference>
<dbReference type="RefSeq" id="WP_379666940.1">
    <property type="nucleotide sequence ID" value="NZ_JBHULH010000008.1"/>
</dbReference>
<dbReference type="InterPro" id="IPR012754">
    <property type="entry name" value="DNA-dir_RpoC_beta_prime_bact"/>
</dbReference>
<dbReference type="Gene3D" id="2.40.50.100">
    <property type="match status" value="3"/>
</dbReference>
<keyword evidence="4 7" id="KW-0479">Metal-binding</keyword>
<dbReference type="Pfam" id="PF04997">
    <property type="entry name" value="RNA_pol_Rpb1_1"/>
    <property type="match status" value="1"/>
</dbReference>
<comment type="catalytic activity">
    <reaction evidence="6 7 8">
        <text>RNA(n) + a ribonucleoside 5'-triphosphate = RNA(n+1) + diphosphate</text>
        <dbReference type="Rhea" id="RHEA:21248"/>
        <dbReference type="Rhea" id="RHEA-COMP:14527"/>
        <dbReference type="Rhea" id="RHEA-COMP:17342"/>
        <dbReference type="ChEBI" id="CHEBI:33019"/>
        <dbReference type="ChEBI" id="CHEBI:61557"/>
        <dbReference type="ChEBI" id="CHEBI:140395"/>
        <dbReference type="EC" id="2.7.7.6"/>
    </reaction>
</comment>
<proteinExistence type="inferred from homology"/>
<evidence type="ECO:0000313" key="11">
    <source>
        <dbReference type="EMBL" id="MFD2568236.1"/>
    </source>
</evidence>
<dbReference type="Gene3D" id="1.10.40.90">
    <property type="match status" value="1"/>
</dbReference>
<comment type="caution">
    <text evidence="11">The sequence shown here is derived from an EMBL/GenBank/DDBJ whole genome shotgun (WGS) entry which is preliminary data.</text>
</comment>
<dbReference type="NCBIfam" id="TIGR02386">
    <property type="entry name" value="rpoC_TIGR"/>
    <property type="match status" value="1"/>
</dbReference>
<dbReference type="InterPro" id="IPR045867">
    <property type="entry name" value="DNA-dir_RpoC_beta_prime"/>
</dbReference>
<dbReference type="GO" id="GO:0003899">
    <property type="term" value="F:DNA-directed RNA polymerase activity"/>
    <property type="evidence" value="ECO:0007669"/>
    <property type="project" value="UniProtKB-EC"/>
</dbReference>
<dbReference type="Gene3D" id="1.10.1790.20">
    <property type="match status" value="1"/>
</dbReference>
<dbReference type="EC" id="2.7.7.6" evidence="7"/>
<keyword evidence="1 7" id="KW-0240">DNA-directed RNA polymerase</keyword>
<dbReference type="InterPro" id="IPR007083">
    <property type="entry name" value="RNA_pol_Rpb1_4"/>
</dbReference>
<comment type="cofactor">
    <cofactor evidence="7">
        <name>Mg(2+)</name>
        <dbReference type="ChEBI" id="CHEBI:18420"/>
    </cofactor>
    <text evidence="7">Binds 1 Mg(2+) ion per subunit.</text>
</comment>
<evidence type="ECO:0000256" key="3">
    <source>
        <dbReference type="ARBA" id="ARBA00022695"/>
    </source>
</evidence>
<reference evidence="12" key="1">
    <citation type="journal article" date="2019" name="Int. J. Syst. Evol. Microbiol.">
        <title>The Global Catalogue of Microorganisms (GCM) 10K type strain sequencing project: providing services to taxonomists for standard genome sequencing and annotation.</title>
        <authorList>
            <consortium name="The Broad Institute Genomics Platform"/>
            <consortium name="The Broad Institute Genome Sequencing Center for Infectious Disease"/>
            <person name="Wu L."/>
            <person name="Ma J."/>
        </authorList>
    </citation>
    <scope>NUCLEOTIDE SEQUENCE [LARGE SCALE GENOMIC DNA]</scope>
    <source>
        <strain evidence="12">KCTC 52127</strain>
    </source>
</reference>
<comment type="cofactor">
    <cofactor evidence="7">
        <name>Zn(2+)</name>
        <dbReference type="ChEBI" id="CHEBI:29105"/>
    </cofactor>
    <text evidence="7">Binds 2 Zn(2+) ions per subunit.</text>
</comment>
<dbReference type="Gene3D" id="1.10.150.390">
    <property type="match status" value="1"/>
</dbReference>
<dbReference type="InterPro" id="IPR042102">
    <property type="entry name" value="RNA_pol_Rpb1_3_sf"/>
</dbReference>
<evidence type="ECO:0000256" key="7">
    <source>
        <dbReference type="HAMAP-Rule" id="MF_01322"/>
    </source>
</evidence>
<evidence type="ECO:0000256" key="1">
    <source>
        <dbReference type="ARBA" id="ARBA00022478"/>
    </source>
</evidence>
<name>A0ABW5LWQ8_9FLAO</name>
<feature type="binding site" evidence="7">
    <location>
        <position position="81"/>
    </location>
    <ligand>
        <name>Zn(2+)</name>
        <dbReference type="ChEBI" id="CHEBI:29105"/>
        <label>1</label>
    </ligand>
</feature>
<protein>
    <recommendedName>
        <fullName evidence="7">DNA-directed RNA polymerase subunit beta'</fullName>
        <shortName evidence="7">RNAP subunit beta'</shortName>
        <ecNumber evidence="7">2.7.7.6</ecNumber>
    </recommendedName>
    <alternativeName>
        <fullName evidence="7">RNA polymerase subunit beta'</fullName>
    </alternativeName>
    <alternativeName>
        <fullName evidence="7">Transcriptase subunit beta'</fullName>
    </alternativeName>
</protein>
<dbReference type="InterPro" id="IPR007081">
    <property type="entry name" value="RNA_pol_Rpb1_5"/>
</dbReference>
<feature type="domain" description="RNA polymerase N-terminal" evidence="10">
    <location>
        <begin position="252"/>
        <end position="531"/>
    </location>
</feature>
<comment type="similarity">
    <text evidence="7 8">Belongs to the RNA polymerase beta' chain family.</text>
</comment>
<evidence type="ECO:0000256" key="5">
    <source>
        <dbReference type="ARBA" id="ARBA00023163"/>
    </source>
</evidence>
<feature type="region of interest" description="Disordered" evidence="9">
    <location>
        <begin position="328"/>
        <end position="347"/>
    </location>
</feature>
<feature type="compositionally biased region" description="Polar residues" evidence="9">
    <location>
        <begin position="329"/>
        <end position="346"/>
    </location>
</feature>
<comment type="function">
    <text evidence="7 8">DNA-dependent RNA polymerase catalyzes the transcription of DNA into RNA using the four ribonucleoside triphosphates as substrates.</text>
</comment>
<dbReference type="SUPFAM" id="SSF64484">
    <property type="entry name" value="beta and beta-prime subunits of DNA dependent RNA-polymerase"/>
    <property type="match status" value="1"/>
</dbReference>
<feature type="binding site" evidence="7">
    <location>
        <position position="825"/>
    </location>
    <ligand>
        <name>Zn(2+)</name>
        <dbReference type="ChEBI" id="CHEBI:29105"/>
        <label>2</label>
    </ligand>
</feature>
<dbReference type="PANTHER" id="PTHR19376">
    <property type="entry name" value="DNA-DIRECTED RNA POLYMERASE"/>
    <property type="match status" value="1"/>
</dbReference>
<keyword evidence="7" id="KW-0460">Magnesium</keyword>
<dbReference type="SMART" id="SM00663">
    <property type="entry name" value="RPOLA_N"/>
    <property type="match status" value="1"/>
</dbReference>
<feature type="binding site" evidence="7">
    <location>
        <position position="68"/>
    </location>
    <ligand>
        <name>Zn(2+)</name>
        <dbReference type="ChEBI" id="CHEBI:29105"/>
        <label>1</label>
    </ligand>
</feature>
<dbReference type="CDD" id="cd02655">
    <property type="entry name" value="RNAP_beta'_C"/>
    <property type="match status" value="1"/>
</dbReference>
<accession>A0ABW5LWQ8</accession>
<dbReference type="Pfam" id="PF04983">
    <property type="entry name" value="RNA_pol_Rpb1_3"/>
    <property type="match status" value="1"/>
</dbReference>
<dbReference type="HAMAP" id="MF_01322">
    <property type="entry name" value="RNApol_bact_RpoC"/>
    <property type="match status" value="1"/>
</dbReference>
<feature type="binding site" evidence="7">
    <location>
        <position position="481"/>
    </location>
    <ligand>
        <name>Mg(2+)</name>
        <dbReference type="ChEBI" id="CHEBI:18420"/>
    </ligand>
</feature>
<dbReference type="InterPro" id="IPR038120">
    <property type="entry name" value="Rpb1_funnel_sf"/>
</dbReference>
<feature type="binding site" evidence="7">
    <location>
        <position position="84"/>
    </location>
    <ligand>
        <name>Zn(2+)</name>
        <dbReference type="ChEBI" id="CHEBI:29105"/>
        <label>1</label>
    </ligand>
</feature>
<keyword evidence="7" id="KW-0862">Zinc</keyword>
<feature type="binding site" evidence="7">
    <location>
        <position position="899"/>
    </location>
    <ligand>
        <name>Zn(2+)</name>
        <dbReference type="ChEBI" id="CHEBI:29105"/>
        <label>2</label>
    </ligand>
</feature>
<dbReference type="InterPro" id="IPR007066">
    <property type="entry name" value="RNA_pol_Rpb1_3"/>
</dbReference>
<evidence type="ECO:0000256" key="9">
    <source>
        <dbReference type="SAM" id="MobiDB-lite"/>
    </source>
</evidence>
<dbReference type="GO" id="GO:0000428">
    <property type="term" value="C:DNA-directed RNA polymerase complex"/>
    <property type="evidence" value="ECO:0007669"/>
    <property type="project" value="UniProtKB-KW"/>
</dbReference>
<dbReference type="Pfam" id="PF05000">
    <property type="entry name" value="RNA_pol_Rpb1_4"/>
    <property type="match status" value="1"/>
</dbReference>
<dbReference type="Proteomes" id="UP001597508">
    <property type="component" value="Unassembled WGS sequence"/>
</dbReference>
<dbReference type="PANTHER" id="PTHR19376:SF54">
    <property type="entry name" value="DNA-DIRECTED RNA POLYMERASE SUBUNIT BETA"/>
    <property type="match status" value="1"/>
</dbReference>
<dbReference type="EMBL" id="JBHULH010000008">
    <property type="protein sequence ID" value="MFD2568236.1"/>
    <property type="molecule type" value="Genomic_DNA"/>
</dbReference>
<evidence type="ECO:0000256" key="6">
    <source>
        <dbReference type="ARBA" id="ARBA00048552"/>
    </source>
</evidence>
<dbReference type="Gene3D" id="1.10.132.30">
    <property type="match status" value="1"/>
</dbReference>
<dbReference type="CDD" id="cd01609">
    <property type="entry name" value="RNAP_beta'_N"/>
    <property type="match status" value="1"/>
</dbReference>
<keyword evidence="12" id="KW-1185">Reference proteome</keyword>
<dbReference type="Pfam" id="PF00623">
    <property type="entry name" value="RNA_pol_Rpb1_2"/>
    <property type="match status" value="2"/>
</dbReference>
<evidence type="ECO:0000313" key="12">
    <source>
        <dbReference type="Proteomes" id="UP001597508"/>
    </source>
</evidence>
<comment type="subunit">
    <text evidence="7">The RNAP catalytic core consists of 2 alpha, 1 beta, 1 beta' and 1 omega subunit. When a sigma factor is associated with the core the holoenzyme is formed, which can initiate transcription.</text>
</comment>
<dbReference type="InterPro" id="IPR044893">
    <property type="entry name" value="RNA_pol_Rpb1_clamp_domain"/>
</dbReference>
<feature type="binding site" evidence="7">
    <location>
        <position position="906"/>
    </location>
    <ligand>
        <name>Zn(2+)</name>
        <dbReference type="ChEBI" id="CHEBI:29105"/>
        <label>2</label>
    </ligand>
</feature>
<sequence>MARKNEKYTVKKFNKISIGLASPESILEASKGEVLKPETINYRTHKPERDGLFCERIFGPVKDYECACGKYKRIRYKGIVCDRCGVEVTEKKVRRDRVGHINLVVPVAHIWYFRSLPNKMGYLLGLPSKKLDMIIYYERYVVIQPGVAKNAEGEPLQKMDFLTEEEYLDILDTLPQENMYLEDTDPNKFIAKMGAECLIELLARIDLDELSYQLRHKANTETSKQRKAEALKRLNVVEAFRDANKNRENRPEWMIMKVVPVIPPELRPLVPLDGGRFATSDLNDLYRRVIIRNNRLKRLMEIKAPEVILRNEKRMLQESVDSLFDNTRKSSAVKTESNRPLKSLSDSLKGKQGRFRQNLLGKRVDYSARSVIVVGPELKLYECGLPKDMAAELYKPFIIRKLIERGIVKTVKSAKKIIDRKEPVVWDILENVIKGHPVLLNRAPTLHRLGIQAFQPKLIEGKAIQLHPLVCTAFNADFDGDQMAVHLPLGPEAILEAQLLMLASHNILNPANGAPITVPSQDMVLGLYYMTKERKSTKEVPIKGEGLTFYSPEEVTIAFNEERVDLNAGIKVRTKDLDENGNQVTKLIQTTTGRVLFNEVVPDEAGYVNEVLTKKSLRGIIGGILKSTDIPATGKFLDEIKNMGYKFAFQGGLSFSLGDIIIPEEKHTMIAEANKEVDGIVMNYNMGMLTQKERYNQVIDVWGSTNNRLTELSMKRLREDQQGFNSVFMMLDSGARGSKEQIRQLTGMRGLMAKPKKSTAGGGEIIENPILSNFKEGLSILEYFISTHGARKGLADTALKTADAGYLTRRLVDVSQDVIINEEDCGTLRGLEVTPLKKNDEIVESLSDRIEGRVALHNVYAPNSEDVLAEAGELITPQLAKKIEDSGLDRVEVRSALTCESQRGICSKCYGQSLSTRKKVQIGEAVGVIAAQSIGEPGTQLTLRTFHVGGVAGNISEENKLIAKFDGKVTIEDLRTVKGKDSEGNEVDIVISRTAEIKIQDKKTGITLSTNIIPYGSIIFDKEMKTIKKGDAVCQWDPFNGVIVSEFGGKVKFDNLEQGINYQVEIDEQTGFQEKVITDSKNKKIIPSLIIEDADGNALRSYSLPVGAHLMVDNGDTVESGKTLVKIPRKSGKAGDITGGLPRVTELFEARNPSNPAVVSEVDGVVSFGKIKRGNREIIVESKTGDIRKYLIKLSNQILVQENDFIKAGMPLSDGAITPEDILRIQGPSAVQEYLVNEIQDVYRLQGVKINDKHFEVVVRQMMRKVRIIDSGDTLFLENQLIHKNDFIKQNDEIYGMKVVEDAGDSENLKAGQIITPRQLRDENSLLRRSDKNLVVARDAQPATAEQVLQGITRASLQTKSFISAASFQETTKVLNEAAVHGKIDTLEGLKENVIVGKKIPAGTGMRLYDNMIVGPKEEIEESFN</sequence>
<dbReference type="InterPro" id="IPR007080">
    <property type="entry name" value="RNA_pol_Rpb1_1"/>
</dbReference>
<dbReference type="Gene3D" id="4.10.860.120">
    <property type="entry name" value="RNA polymerase II, clamp domain"/>
    <property type="match status" value="1"/>
</dbReference>
<evidence type="ECO:0000256" key="2">
    <source>
        <dbReference type="ARBA" id="ARBA00022679"/>
    </source>
</evidence>
<feature type="binding site" evidence="7">
    <location>
        <position position="66"/>
    </location>
    <ligand>
        <name>Zn(2+)</name>
        <dbReference type="ChEBI" id="CHEBI:29105"/>
        <label>1</label>
    </ligand>
</feature>